<comment type="caution">
    <text evidence="3">The sequence shown here is derived from an EMBL/GenBank/DDBJ whole genome shotgun (WGS) entry which is preliminary data.</text>
</comment>
<dbReference type="RefSeq" id="XP_044658437.1">
    <property type="nucleotide sequence ID" value="XM_044802502.1"/>
</dbReference>
<evidence type="ECO:0000256" key="1">
    <source>
        <dbReference type="SAM" id="MobiDB-lite"/>
    </source>
</evidence>
<dbReference type="InterPro" id="IPR052895">
    <property type="entry name" value="HetReg/Transcr_Mod"/>
</dbReference>
<dbReference type="GeneID" id="68292734"/>
<dbReference type="Pfam" id="PF06985">
    <property type="entry name" value="HET"/>
    <property type="match status" value="1"/>
</dbReference>
<accession>A0A9P3FIY1</accession>
<reference evidence="3 4" key="1">
    <citation type="submission" date="2021-01" db="EMBL/GenBank/DDBJ databases">
        <title>Cercospora kikuchii MAFF 305040 whole genome shotgun sequence.</title>
        <authorList>
            <person name="Kashiwa T."/>
            <person name="Suzuki T."/>
        </authorList>
    </citation>
    <scope>NUCLEOTIDE SEQUENCE [LARGE SCALE GENOMIC DNA]</scope>
    <source>
        <strain evidence="3 4">MAFF 305040</strain>
    </source>
</reference>
<sequence>MNDQSTHVPVTDGAATGPRNSRDPSANDPSEASTPRDLYNYKPLAQDNSNIRVLLINPGKFDNEVQVQLMTVPFNGPKRKLPYEALSYTWGSPENPEVVQVKLKDAFQLITVTRNCLEAIRYLRRNDKPRMVWIDAICINQADLDERARQVAIMRDIYARALRVVVWIGPASSDSGLAFRWIELVRREVWYDVTTMELRPVTSDSRRADVKEVLATEAELEAFTSLIERPYFERLWVWQEVRMGGENVKLQCGNEETTFASLMNAVNYCCRKLVKGDIGVRRLTARGNFIRLLPLAGQFSSLDAINTMRICQCADARDRIYTAQAFAPGSAALQLAIDYRRPIREVYTEYTLRHLIAVKDLDFLLYVGDDVPHENAEAIDHLPSWVPDWSRQNTAERLALSFASGTSAASIVRLSADERQLTVRGVHVGKVANTHPIGVNLLTHKNSNVFRRILHDVLEAALPKELKLQSVIPPNADPKIWPQGTDRSLFLQLVRVLTTDSYAEHYVPNSSRPTFKQVERFVIEALWNIGPEIVSLETAYVIKSFYNCRGRSLFTTSDGQLGLGPHNMQEGDCMAVLLGCPAVMILRPQVDPNGSTYEVIGNAVRTGFMDGEALLGPLPEQYETVNVLNASSGAYRPAFRDKPTGEVIYEDPRLPPLSPTWKNVTAETNNEDAPLCWRNQETNEWRHYLRDPRLDADALTGRGYDLQEFCLA</sequence>
<dbReference type="AlphaFoldDB" id="A0A9P3FIY1"/>
<name>A0A9P3FIY1_9PEZI</name>
<evidence type="ECO:0000259" key="2">
    <source>
        <dbReference type="Pfam" id="PF06985"/>
    </source>
</evidence>
<dbReference type="PANTHER" id="PTHR24148:SF73">
    <property type="entry name" value="HET DOMAIN PROTEIN (AFU_ORTHOLOGUE AFUA_8G01020)"/>
    <property type="match status" value="1"/>
</dbReference>
<dbReference type="Pfam" id="PF26639">
    <property type="entry name" value="Het-6_barrel"/>
    <property type="match status" value="1"/>
</dbReference>
<evidence type="ECO:0000313" key="3">
    <source>
        <dbReference type="EMBL" id="GIZ43950.1"/>
    </source>
</evidence>
<feature type="domain" description="Heterokaryon incompatibility" evidence="2">
    <location>
        <begin position="83"/>
        <end position="240"/>
    </location>
</feature>
<gene>
    <name evidence="3" type="ORF">CKM354_000715900</name>
</gene>
<dbReference type="OrthoDB" id="5303367at2759"/>
<proteinExistence type="predicted"/>
<dbReference type="PANTHER" id="PTHR24148">
    <property type="entry name" value="ANKYRIN REPEAT DOMAIN-CONTAINING PROTEIN 39 HOMOLOG-RELATED"/>
    <property type="match status" value="1"/>
</dbReference>
<evidence type="ECO:0000313" key="4">
    <source>
        <dbReference type="Proteomes" id="UP000825890"/>
    </source>
</evidence>
<organism evidence="3 4">
    <name type="scientific">Cercospora kikuchii</name>
    <dbReference type="NCBI Taxonomy" id="84275"/>
    <lineage>
        <taxon>Eukaryota</taxon>
        <taxon>Fungi</taxon>
        <taxon>Dikarya</taxon>
        <taxon>Ascomycota</taxon>
        <taxon>Pezizomycotina</taxon>
        <taxon>Dothideomycetes</taxon>
        <taxon>Dothideomycetidae</taxon>
        <taxon>Mycosphaerellales</taxon>
        <taxon>Mycosphaerellaceae</taxon>
        <taxon>Cercospora</taxon>
    </lineage>
</organism>
<dbReference type="EMBL" id="BOLY01000004">
    <property type="protein sequence ID" value="GIZ43950.1"/>
    <property type="molecule type" value="Genomic_DNA"/>
</dbReference>
<protein>
    <recommendedName>
        <fullName evidence="2">Heterokaryon incompatibility domain-containing protein</fullName>
    </recommendedName>
</protein>
<dbReference type="Proteomes" id="UP000825890">
    <property type="component" value="Unassembled WGS sequence"/>
</dbReference>
<dbReference type="InterPro" id="IPR010730">
    <property type="entry name" value="HET"/>
</dbReference>
<keyword evidence="4" id="KW-1185">Reference proteome</keyword>
<feature type="compositionally biased region" description="Polar residues" evidence="1">
    <location>
        <begin position="23"/>
        <end position="33"/>
    </location>
</feature>
<feature type="region of interest" description="Disordered" evidence="1">
    <location>
        <begin position="1"/>
        <end position="41"/>
    </location>
</feature>